<sequence>MLKVVPSPAKVKDIRPALRKRAGLRVRGKVVDLRRYTGANVIRFPRTAGPTSAA</sequence>
<proteinExistence type="predicted"/>
<dbReference type="RefSeq" id="WP_203945031.1">
    <property type="nucleotide sequence ID" value="NZ_BOOR01000021.1"/>
</dbReference>
<reference evidence="1" key="1">
    <citation type="submission" date="2021-01" db="EMBL/GenBank/DDBJ databases">
        <title>Whole genome shotgun sequence of Planotetraspora thailandica NBRC 104271.</title>
        <authorList>
            <person name="Komaki H."/>
            <person name="Tamura T."/>
        </authorList>
    </citation>
    <scope>NUCLEOTIDE SEQUENCE</scope>
    <source>
        <strain evidence="1">NBRC 104271</strain>
    </source>
</reference>
<keyword evidence="2" id="KW-1185">Reference proteome</keyword>
<dbReference type="AlphaFoldDB" id="A0A8J3V4G2"/>
<organism evidence="1 2">
    <name type="scientific">Planotetraspora thailandica</name>
    <dbReference type="NCBI Taxonomy" id="487172"/>
    <lineage>
        <taxon>Bacteria</taxon>
        <taxon>Bacillati</taxon>
        <taxon>Actinomycetota</taxon>
        <taxon>Actinomycetes</taxon>
        <taxon>Streptosporangiales</taxon>
        <taxon>Streptosporangiaceae</taxon>
        <taxon>Planotetraspora</taxon>
    </lineage>
</organism>
<dbReference type="EMBL" id="BOOR01000021">
    <property type="protein sequence ID" value="GII54826.1"/>
    <property type="molecule type" value="Genomic_DNA"/>
</dbReference>
<protein>
    <submittedName>
        <fullName evidence="1">Uncharacterized protein</fullName>
    </submittedName>
</protein>
<evidence type="ECO:0000313" key="1">
    <source>
        <dbReference type="EMBL" id="GII54826.1"/>
    </source>
</evidence>
<gene>
    <name evidence="1" type="ORF">Pth03_32150</name>
</gene>
<comment type="caution">
    <text evidence="1">The sequence shown here is derived from an EMBL/GenBank/DDBJ whole genome shotgun (WGS) entry which is preliminary data.</text>
</comment>
<dbReference type="Proteomes" id="UP000605992">
    <property type="component" value="Unassembled WGS sequence"/>
</dbReference>
<name>A0A8J3V4G2_9ACTN</name>
<evidence type="ECO:0000313" key="2">
    <source>
        <dbReference type="Proteomes" id="UP000605992"/>
    </source>
</evidence>
<accession>A0A8J3V4G2</accession>